<dbReference type="InterPro" id="IPR011047">
    <property type="entry name" value="Quinoprotein_ADH-like_sf"/>
</dbReference>
<dbReference type="PROSITE" id="PS50082">
    <property type="entry name" value="WD_REPEATS_2"/>
    <property type="match status" value="1"/>
</dbReference>
<evidence type="ECO:0000256" key="4">
    <source>
        <dbReference type="SAM" id="MobiDB-lite"/>
    </source>
</evidence>
<proteinExistence type="predicted"/>
<protein>
    <recommendedName>
        <fullName evidence="7">Transducin/WD40 repeat-like superfamily protein</fullName>
    </recommendedName>
</protein>
<feature type="repeat" description="WD" evidence="3">
    <location>
        <begin position="314"/>
        <end position="355"/>
    </location>
</feature>
<dbReference type="PANTHER" id="PTHR16038:SF4">
    <property type="entry name" value="WD REPEAT-CONTAINING PROTEIN 74"/>
    <property type="match status" value="1"/>
</dbReference>
<dbReference type="InterPro" id="IPR015943">
    <property type="entry name" value="WD40/YVTN_repeat-like_dom_sf"/>
</dbReference>
<gene>
    <name evidence="5" type="ORF">CEPIT_LOCUS12218</name>
</gene>
<dbReference type="EMBL" id="CAMAPF010000074">
    <property type="protein sequence ID" value="CAH9092753.1"/>
    <property type="molecule type" value="Genomic_DNA"/>
</dbReference>
<feature type="compositionally biased region" description="Acidic residues" evidence="4">
    <location>
        <begin position="418"/>
        <end position="429"/>
    </location>
</feature>
<dbReference type="SUPFAM" id="SSF50998">
    <property type="entry name" value="Quinoprotein alcohol dehydrogenase-like"/>
    <property type="match status" value="1"/>
</dbReference>
<dbReference type="AlphaFoldDB" id="A0AAV0D8Y7"/>
<dbReference type="GO" id="GO:0030687">
    <property type="term" value="C:preribosome, large subunit precursor"/>
    <property type="evidence" value="ECO:0007669"/>
    <property type="project" value="TreeGrafter"/>
</dbReference>
<dbReference type="Gene3D" id="2.130.10.10">
    <property type="entry name" value="YVTN repeat-like/Quinoprotein amine dehydrogenase"/>
    <property type="match status" value="1"/>
</dbReference>
<evidence type="ECO:0008006" key="7">
    <source>
        <dbReference type="Google" id="ProtNLM"/>
    </source>
</evidence>
<feature type="compositionally biased region" description="Basic and acidic residues" evidence="4">
    <location>
        <begin position="457"/>
        <end position="467"/>
    </location>
</feature>
<dbReference type="PROSITE" id="PS00678">
    <property type="entry name" value="WD_REPEATS_1"/>
    <property type="match status" value="1"/>
</dbReference>
<dbReference type="CDD" id="cd22857">
    <property type="entry name" value="WDR74"/>
    <property type="match status" value="1"/>
</dbReference>
<evidence type="ECO:0000256" key="3">
    <source>
        <dbReference type="PROSITE-ProRule" id="PRU00221"/>
    </source>
</evidence>
<reference evidence="5" key="1">
    <citation type="submission" date="2022-07" db="EMBL/GenBank/DDBJ databases">
        <authorList>
            <person name="Macas J."/>
            <person name="Novak P."/>
            <person name="Neumann P."/>
        </authorList>
    </citation>
    <scope>NUCLEOTIDE SEQUENCE</scope>
</reference>
<keyword evidence="1 3" id="KW-0853">WD repeat</keyword>
<dbReference type="InterPro" id="IPR001680">
    <property type="entry name" value="WD40_rpt"/>
</dbReference>
<dbReference type="Proteomes" id="UP001152523">
    <property type="component" value="Unassembled WGS sequence"/>
</dbReference>
<dbReference type="InterPro" id="IPR019775">
    <property type="entry name" value="WD40_repeat_CS"/>
</dbReference>
<feature type="compositionally biased region" description="Basic residues" evidence="4">
    <location>
        <begin position="394"/>
        <end position="412"/>
    </location>
</feature>
<comment type="caution">
    <text evidence="5">The sequence shown here is derived from an EMBL/GenBank/DDBJ whole genome shotgun (WGS) entry which is preliminary data.</text>
</comment>
<feature type="compositionally biased region" description="Basic and acidic residues" evidence="4">
    <location>
        <begin position="485"/>
        <end position="495"/>
    </location>
</feature>
<feature type="compositionally biased region" description="Basic residues" evidence="4">
    <location>
        <begin position="496"/>
        <end position="508"/>
    </location>
</feature>
<dbReference type="GO" id="GO:0042273">
    <property type="term" value="P:ribosomal large subunit biogenesis"/>
    <property type="evidence" value="ECO:0007669"/>
    <property type="project" value="InterPro"/>
</dbReference>
<name>A0AAV0D8Y7_9ASTE</name>
<feature type="region of interest" description="Disordered" evidence="4">
    <location>
        <begin position="377"/>
        <end position="508"/>
    </location>
</feature>
<dbReference type="PANTHER" id="PTHR16038">
    <property type="entry name" value="NOP SEVEN ASSOCIATED PROTEIN 1"/>
    <property type="match status" value="1"/>
</dbReference>
<evidence type="ECO:0000313" key="6">
    <source>
        <dbReference type="Proteomes" id="UP001152523"/>
    </source>
</evidence>
<evidence type="ECO:0000313" key="5">
    <source>
        <dbReference type="EMBL" id="CAH9092753.1"/>
    </source>
</evidence>
<keyword evidence="6" id="KW-1185">Reference proteome</keyword>
<evidence type="ECO:0000256" key="1">
    <source>
        <dbReference type="ARBA" id="ARBA00022574"/>
    </source>
</evidence>
<keyword evidence="2" id="KW-0677">Repeat</keyword>
<dbReference type="InterPro" id="IPR037379">
    <property type="entry name" value="WDR74/Nsa1"/>
</dbReference>
<organism evidence="5 6">
    <name type="scientific">Cuscuta epithymum</name>
    <dbReference type="NCBI Taxonomy" id="186058"/>
    <lineage>
        <taxon>Eukaryota</taxon>
        <taxon>Viridiplantae</taxon>
        <taxon>Streptophyta</taxon>
        <taxon>Embryophyta</taxon>
        <taxon>Tracheophyta</taxon>
        <taxon>Spermatophyta</taxon>
        <taxon>Magnoliopsida</taxon>
        <taxon>eudicotyledons</taxon>
        <taxon>Gunneridae</taxon>
        <taxon>Pentapetalae</taxon>
        <taxon>asterids</taxon>
        <taxon>lamiids</taxon>
        <taxon>Solanales</taxon>
        <taxon>Convolvulaceae</taxon>
        <taxon>Cuscuteae</taxon>
        <taxon>Cuscuta</taxon>
        <taxon>Cuscuta subgen. Cuscuta</taxon>
    </lineage>
</organism>
<accession>A0AAV0D8Y7</accession>
<feature type="compositionally biased region" description="Basic residues" evidence="4">
    <location>
        <begin position="444"/>
        <end position="456"/>
    </location>
</feature>
<dbReference type="GO" id="GO:0005730">
    <property type="term" value="C:nucleolus"/>
    <property type="evidence" value="ECO:0007669"/>
    <property type="project" value="InterPro"/>
</dbReference>
<evidence type="ECO:0000256" key="2">
    <source>
        <dbReference type="ARBA" id="ARBA00022737"/>
    </source>
</evidence>
<sequence length="508" mass="56560">MPRTICSESPGCPRLRALTFDTLGLIKVIQARGGEKQEAPAVVERWGDPDSSRCVLATSIIDREYDPLLGVARKNGMLEVLSPINGDVRLTIPSSSISSSVSDDDAIVALHLFRKQRMESSTRSCTLLTCTTKGHASIRSFEFPKSPGDSTSDASQTTWNACGSGNILCSKVDSSENYALFGGKGVEINVWDLEKSEKVWAARSPPKNSIGIFTPTWFTSATFLSKDDHRKVVAGTNSHQVLRAACVQDLVTGLRVRLYDISAQRRPVISIDFRETSIKAVTEDLDGWTIYAGNGTGDLASFDLRTGKLLGCFIGKCSGSIRSIARHPELPVIGSCGLDSYLRIWNVKSRQLLSAVFLKQHLMDFVFDSHYSNEEQQVVNETQEEEREEVYKITTKRKKDAKDPSHKKKPKTKKTEQEDVNETMQECEEVSTIPIIEKDLKDPSRKKKQKRKKKAAQHSEEPEKMSEDPVSSLIDIAEEDAMPSRNERESKGQNDKKKKKKVKTSGEL</sequence>